<dbReference type="Pfam" id="PF10387">
    <property type="entry name" value="DUF2442"/>
    <property type="match status" value="1"/>
</dbReference>
<organism evidence="1 2">
    <name type="scientific">Candidatus Methylobacter oryzae</name>
    <dbReference type="NCBI Taxonomy" id="2497749"/>
    <lineage>
        <taxon>Bacteria</taxon>
        <taxon>Pseudomonadati</taxon>
        <taxon>Pseudomonadota</taxon>
        <taxon>Gammaproteobacteria</taxon>
        <taxon>Methylococcales</taxon>
        <taxon>Methylococcaceae</taxon>
        <taxon>Methylobacter</taxon>
    </lineage>
</organism>
<comment type="caution">
    <text evidence="1">The sequence shown here is derived from an EMBL/GenBank/DDBJ whole genome shotgun (WGS) entry which is preliminary data.</text>
</comment>
<proteinExistence type="predicted"/>
<dbReference type="SUPFAM" id="SSF143880">
    <property type="entry name" value="NE0471 N-terminal domain-like"/>
    <property type="match status" value="1"/>
</dbReference>
<protein>
    <submittedName>
        <fullName evidence="1">DUF2442 domain-containing protein</fullName>
    </submittedName>
</protein>
<gene>
    <name evidence="1" type="ORF">EKO24_016630</name>
</gene>
<dbReference type="InterPro" id="IPR036782">
    <property type="entry name" value="NE0471-like_N"/>
</dbReference>
<dbReference type="InterPro" id="IPR018841">
    <property type="entry name" value="DUF2442"/>
</dbReference>
<dbReference type="EMBL" id="RYFG02000112">
    <property type="protein sequence ID" value="TRW91370.1"/>
    <property type="molecule type" value="Genomic_DNA"/>
</dbReference>
<reference evidence="1 2" key="1">
    <citation type="journal article" date="2019" name="Antonie Van Leeuwenhoek">
        <title>Description of 'Ca. Methylobacter oryzae' KRF1, a novel species from the environmentally important Methylobacter clade 2.</title>
        <authorList>
            <person name="Khatri K."/>
            <person name="Mohite J.A."/>
            <person name="Pandit P.S."/>
            <person name="Bahulikar R."/>
            <person name="Rahalkar M.C."/>
        </authorList>
    </citation>
    <scope>NUCLEOTIDE SEQUENCE [LARGE SCALE GENOMIC DNA]</scope>
    <source>
        <strain evidence="1 2">KRF1</strain>
    </source>
</reference>
<keyword evidence="2" id="KW-1185">Reference proteome</keyword>
<accession>A0ABY3C6W8</accession>
<dbReference type="Proteomes" id="UP000733744">
    <property type="component" value="Unassembled WGS sequence"/>
</dbReference>
<dbReference type="RefSeq" id="WP_127028057.1">
    <property type="nucleotide sequence ID" value="NZ_RYFG02000112.1"/>
</dbReference>
<evidence type="ECO:0000313" key="1">
    <source>
        <dbReference type="EMBL" id="TRW91370.1"/>
    </source>
</evidence>
<evidence type="ECO:0000313" key="2">
    <source>
        <dbReference type="Proteomes" id="UP000733744"/>
    </source>
</evidence>
<sequence length="84" mass="9683">MYYDVIEARVIGELAFEVRFSDGLSGKVRFLPSYLYGVFEKLKNPDFFNQLKVTDGFVSWSDEIDLAPDSMYRAISQTGEWLLS</sequence>
<dbReference type="Gene3D" id="3.30.2020.10">
    <property type="entry name" value="NE0471-like N-terminal domain"/>
    <property type="match status" value="1"/>
</dbReference>
<name>A0ABY3C6W8_9GAMM</name>